<evidence type="ECO:0000313" key="2">
    <source>
        <dbReference type="Proteomes" id="UP000000933"/>
    </source>
</evidence>
<reference evidence="1 2" key="1">
    <citation type="journal article" date="2010" name="ISME J.">
        <title>Fine-scale evolution: genomic, phenotypic and ecological differentiation in two coexisting Salinibacter ruber strains.</title>
        <authorList>
            <person name="Pena A."/>
            <person name="Teeling H."/>
            <person name="Huerta-Cepas J."/>
            <person name="Santos F."/>
            <person name="Yarza P."/>
            <person name="Brito-Echeverria J."/>
            <person name="Lucio M."/>
            <person name="Schmitt-Kopplin P."/>
            <person name="Meseguer I."/>
            <person name="Schenowitz C."/>
            <person name="Dossat C."/>
            <person name="Barbe V."/>
            <person name="Dopazo J."/>
            <person name="Rossello-Mora R."/>
            <person name="Schuler M."/>
            <person name="Glockner F.O."/>
            <person name="Amann R."/>
            <person name="Gabaldon T."/>
            <person name="Anton J."/>
        </authorList>
    </citation>
    <scope>NUCLEOTIDE SEQUENCE [LARGE SCALE GENOMIC DNA]</scope>
    <source>
        <strain evidence="1 2">M8</strain>
    </source>
</reference>
<dbReference type="AlphaFoldDB" id="D5H6N6"/>
<proteinExistence type="predicted"/>
<gene>
    <name evidence="1" type="ordered locus">SRM_00770</name>
</gene>
<reference evidence="2" key="2">
    <citation type="submission" date="2010-04" db="EMBL/GenBank/DDBJ databases">
        <title>Genome sequence of Salinibacter ruber M8.</title>
        <authorList>
            <consortium name="Genoscope"/>
        </authorList>
    </citation>
    <scope>NUCLEOTIDE SEQUENCE [LARGE SCALE GENOMIC DNA]</scope>
    <source>
        <strain evidence="2">M8</strain>
    </source>
</reference>
<organism evidence="1 2">
    <name type="scientific">Salinibacter ruber (strain M8)</name>
    <dbReference type="NCBI Taxonomy" id="761659"/>
    <lineage>
        <taxon>Bacteria</taxon>
        <taxon>Pseudomonadati</taxon>
        <taxon>Rhodothermota</taxon>
        <taxon>Rhodothermia</taxon>
        <taxon>Rhodothermales</taxon>
        <taxon>Salinibacteraceae</taxon>
        <taxon>Salinibacter</taxon>
    </lineage>
</organism>
<evidence type="ECO:0000313" key="1">
    <source>
        <dbReference type="EMBL" id="CBH23691.1"/>
    </source>
</evidence>
<accession>D5H6N6</accession>
<protein>
    <submittedName>
        <fullName evidence="1">Uncharacterized protein</fullName>
    </submittedName>
</protein>
<dbReference type="Proteomes" id="UP000000933">
    <property type="component" value="Chromosome"/>
</dbReference>
<name>D5H6N6_SALRM</name>
<sequence>MALVECEEEPPHVHNLSTLREQTGSPVEEAESNETDGLIQLYIGARYPGERGRLPVDAYLERTCSSAASMNRWAFSTSSAASSRPKSENAS</sequence>
<dbReference type="KEGG" id="srm:SRM_00770"/>
<dbReference type="EMBL" id="FP565814">
    <property type="protein sequence ID" value="CBH23691.1"/>
    <property type="molecule type" value="Genomic_DNA"/>
</dbReference>
<dbReference type="HOGENOM" id="CLU_2425206_0_0_10"/>